<sequence>MVVKRIVSNIAAPSVDAVRAFYADLFDLSVVMDHGWIVTLASGETAQTQISIASEGGSGTPVPDMSIEVDDVDSVYARAKDLGHTIVYDLTDEPWGVRRFYLRDPAGKLINVLAHPQ</sequence>
<dbReference type="Gene3D" id="3.10.180.10">
    <property type="entry name" value="2,3-Dihydroxybiphenyl 1,2-Dioxygenase, domain 1"/>
    <property type="match status" value="1"/>
</dbReference>
<name>A0A9Q2RW23_9RHOB</name>
<reference evidence="2" key="1">
    <citation type="submission" date="2021-01" db="EMBL/GenBank/DDBJ databases">
        <title>Diatom-associated Roseobacters Show Island Model of Population Structure.</title>
        <authorList>
            <person name="Qu L."/>
            <person name="Feng X."/>
            <person name="Chen Y."/>
            <person name="Li L."/>
            <person name="Wang X."/>
            <person name="Hu Z."/>
            <person name="Wang H."/>
            <person name="Luo H."/>
        </authorList>
    </citation>
    <scope>NUCLEOTIDE SEQUENCE</scope>
    <source>
        <strain evidence="2">SM26-45</strain>
    </source>
</reference>
<proteinExistence type="predicted"/>
<evidence type="ECO:0000259" key="1">
    <source>
        <dbReference type="PROSITE" id="PS51819"/>
    </source>
</evidence>
<dbReference type="SUPFAM" id="SSF54593">
    <property type="entry name" value="Glyoxalase/Bleomycin resistance protein/Dihydroxybiphenyl dioxygenase"/>
    <property type="match status" value="1"/>
</dbReference>
<dbReference type="InterPro" id="IPR029068">
    <property type="entry name" value="Glyas_Bleomycin-R_OHBP_Dase"/>
</dbReference>
<evidence type="ECO:0000313" key="3">
    <source>
        <dbReference type="Proteomes" id="UP000809337"/>
    </source>
</evidence>
<comment type="caution">
    <text evidence="2">The sequence shown here is derived from an EMBL/GenBank/DDBJ whole genome shotgun (WGS) entry which is preliminary data.</text>
</comment>
<organism evidence="2 3">
    <name type="scientific">Pseudosulfitobacter pseudonitzschiae</name>
    <dbReference type="NCBI Taxonomy" id="1402135"/>
    <lineage>
        <taxon>Bacteria</taxon>
        <taxon>Pseudomonadati</taxon>
        <taxon>Pseudomonadota</taxon>
        <taxon>Alphaproteobacteria</taxon>
        <taxon>Rhodobacterales</taxon>
        <taxon>Roseobacteraceae</taxon>
        <taxon>Pseudosulfitobacter</taxon>
    </lineage>
</organism>
<gene>
    <name evidence="2" type="ORF">JQX14_03515</name>
</gene>
<dbReference type="AlphaFoldDB" id="A0A9Q2RW23"/>
<dbReference type="InterPro" id="IPR004360">
    <property type="entry name" value="Glyas_Fos-R_dOase_dom"/>
</dbReference>
<protein>
    <submittedName>
        <fullName evidence="2">VOC family protein</fullName>
    </submittedName>
</protein>
<dbReference type="InterPro" id="IPR037523">
    <property type="entry name" value="VOC_core"/>
</dbReference>
<accession>A0A9Q2RW23</accession>
<dbReference type="Pfam" id="PF00903">
    <property type="entry name" value="Glyoxalase"/>
    <property type="match status" value="1"/>
</dbReference>
<dbReference type="PROSITE" id="PS51819">
    <property type="entry name" value="VOC"/>
    <property type="match status" value="1"/>
</dbReference>
<dbReference type="Proteomes" id="UP000809337">
    <property type="component" value="Unassembled WGS sequence"/>
</dbReference>
<dbReference type="EMBL" id="JAFBWN010000002">
    <property type="protein sequence ID" value="MBM2353589.1"/>
    <property type="molecule type" value="Genomic_DNA"/>
</dbReference>
<feature type="domain" description="VOC" evidence="1">
    <location>
        <begin position="2"/>
        <end position="115"/>
    </location>
</feature>
<evidence type="ECO:0000313" key="2">
    <source>
        <dbReference type="EMBL" id="MBM2353589.1"/>
    </source>
</evidence>
<dbReference type="RefSeq" id="WP_231032803.1">
    <property type="nucleotide sequence ID" value="NZ_JAJNGX010000002.1"/>
</dbReference>